<evidence type="ECO:0000256" key="6">
    <source>
        <dbReference type="ARBA" id="ARBA00022723"/>
    </source>
</evidence>
<protein>
    <recommendedName>
        <fullName evidence="16">tRNA endonuclease ANKZF1</fullName>
    </recommendedName>
    <alternativeName>
        <fullName evidence="17">Ankyrin repeat and zinc finger domain-containing protein 1</fullName>
    </alternativeName>
</protein>
<dbReference type="OMA" id="GPHIFMC"/>
<comment type="subcellular location">
    <subcellularLocation>
        <location evidence="1">Cytoplasm</location>
    </subcellularLocation>
</comment>
<keyword evidence="11" id="KW-0862">Zinc</keyword>
<evidence type="ECO:0000256" key="8">
    <source>
        <dbReference type="ARBA" id="ARBA00022759"/>
    </source>
</evidence>
<dbReference type="PROSITE" id="PS50297">
    <property type="entry name" value="ANK_REP_REGION"/>
    <property type="match status" value="1"/>
</dbReference>
<keyword evidence="6" id="KW-0479">Metal-binding</keyword>
<feature type="active site" evidence="19">
    <location>
        <position position="270"/>
    </location>
</feature>
<keyword evidence="5 19" id="KW-0540">Nuclease</keyword>
<dbReference type="PROSITE" id="PS52044">
    <property type="entry name" value="VLRF1"/>
    <property type="match status" value="1"/>
</dbReference>
<keyword evidence="7" id="KW-0677">Repeat</keyword>
<dbReference type="GO" id="GO:0005737">
    <property type="term" value="C:cytoplasm"/>
    <property type="evidence" value="ECO:0007669"/>
    <property type="project" value="UniProtKB-SubCell"/>
</dbReference>
<dbReference type="Pfam" id="PF18716">
    <property type="entry name" value="VATC"/>
    <property type="match status" value="1"/>
</dbReference>
<evidence type="ECO:0000256" key="17">
    <source>
        <dbReference type="ARBA" id="ARBA00075120"/>
    </source>
</evidence>
<evidence type="ECO:0000313" key="23">
    <source>
        <dbReference type="Proteomes" id="UP000694385"/>
    </source>
</evidence>
<feature type="compositionally biased region" description="Basic and acidic residues" evidence="20">
    <location>
        <begin position="469"/>
        <end position="480"/>
    </location>
</feature>
<dbReference type="Proteomes" id="UP000694385">
    <property type="component" value="Unassembled WGS sequence"/>
</dbReference>
<reference evidence="22" key="2">
    <citation type="submission" date="2025-09" db="UniProtKB">
        <authorList>
            <consortium name="Ensembl"/>
        </authorList>
    </citation>
    <scope>IDENTIFICATION</scope>
</reference>
<dbReference type="Gene3D" id="1.25.40.20">
    <property type="entry name" value="Ankyrin repeat-containing domain"/>
    <property type="match status" value="1"/>
</dbReference>
<evidence type="ECO:0000256" key="14">
    <source>
        <dbReference type="ARBA" id="ARBA00060260"/>
    </source>
</evidence>
<dbReference type="PROSITE" id="PS00028">
    <property type="entry name" value="ZINC_FINGER_C2H2_1"/>
    <property type="match status" value="1"/>
</dbReference>
<dbReference type="GO" id="GO:0036503">
    <property type="term" value="P:ERAD pathway"/>
    <property type="evidence" value="ECO:0007669"/>
    <property type="project" value="TreeGrafter"/>
</dbReference>
<comment type="subunit">
    <text evidence="15">Interacts (via VIM motif) with VCP.</text>
</comment>
<evidence type="ECO:0000256" key="15">
    <source>
        <dbReference type="ARBA" id="ARBA00063963"/>
    </source>
</evidence>
<dbReference type="GO" id="GO:0008270">
    <property type="term" value="F:zinc ion binding"/>
    <property type="evidence" value="ECO:0007669"/>
    <property type="project" value="UniProtKB-KW"/>
</dbReference>
<dbReference type="GO" id="GO:0006515">
    <property type="term" value="P:protein quality control for misfolded or incompletely synthesized proteins"/>
    <property type="evidence" value="ECO:0007669"/>
    <property type="project" value="Ensembl"/>
</dbReference>
<evidence type="ECO:0000256" key="16">
    <source>
        <dbReference type="ARBA" id="ARBA00068037"/>
    </source>
</evidence>
<evidence type="ECO:0000256" key="5">
    <source>
        <dbReference type="ARBA" id="ARBA00022722"/>
    </source>
</evidence>
<evidence type="ECO:0000256" key="3">
    <source>
        <dbReference type="ARBA" id="ARBA00022490"/>
    </source>
</evidence>
<evidence type="ECO:0000256" key="11">
    <source>
        <dbReference type="ARBA" id="ARBA00022833"/>
    </source>
</evidence>
<evidence type="ECO:0000256" key="1">
    <source>
        <dbReference type="ARBA" id="ARBA00004496"/>
    </source>
</evidence>
<feature type="repeat" description="ANK" evidence="18">
    <location>
        <begin position="558"/>
        <end position="590"/>
    </location>
</feature>
<comment type="domain">
    <text evidence="19">The VLRF1 domain mediates binding to the 60S ribosomal subunit.</text>
</comment>
<evidence type="ECO:0000256" key="4">
    <source>
        <dbReference type="ARBA" id="ARBA00022553"/>
    </source>
</evidence>
<keyword evidence="12 18" id="KW-0040">ANK repeat</keyword>
<reference evidence="22" key="1">
    <citation type="submission" date="2025-08" db="UniProtKB">
        <authorList>
            <consortium name="Ensembl"/>
        </authorList>
    </citation>
    <scope>IDENTIFICATION</scope>
</reference>
<dbReference type="GO" id="GO:0140101">
    <property type="term" value="F:catalytic activity, acting on a tRNA"/>
    <property type="evidence" value="ECO:0007669"/>
    <property type="project" value="Ensembl"/>
</dbReference>
<evidence type="ECO:0000256" key="10">
    <source>
        <dbReference type="ARBA" id="ARBA00022801"/>
    </source>
</evidence>
<dbReference type="Pfam" id="PF00023">
    <property type="entry name" value="Ank"/>
    <property type="match status" value="1"/>
</dbReference>
<dbReference type="InterPro" id="IPR002110">
    <property type="entry name" value="Ankyrin_rpt"/>
</dbReference>
<evidence type="ECO:0000256" key="12">
    <source>
        <dbReference type="ARBA" id="ARBA00023043"/>
    </source>
</evidence>
<proteinExistence type="inferred from homology"/>
<dbReference type="InterPro" id="IPR013087">
    <property type="entry name" value="Znf_C2H2_type"/>
</dbReference>
<feature type="compositionally biased region" description="Basic and acidic residues" evidence="20">
    <location>
        <begin position="632"/>
        <end position="673"/>
    </location>
</feature>
<dbReference type="SMART" id="SM00248">
    <property type="entry name" value="ANK"/>
    <property type="match status" value="2"/>
</dbReference>
<feature type="region of interest" description="Disordered" evidence="20">
    <location>
        <begin position="619"/>
        <end position="673"/>
    </location>
</feature>
<feature type="compositionally biased region" description="Acidic residues" evidence="20">
    <location>
        <begin position="155"/>
        <end position="165"/>
    </location>
</feature>
<comment type="similarity">
    <text evidence="2 19">Belongs to the ANKZF1/VMS1 family.</text>
</comment>
<evidence type="ECO:0000256" key="9">
    <source>
        <dbReference type="ARBA" id="ARBA00022771"/>
    </source>
</evidence>
<comment type="function">
    <text evidence="14">Endonuclease that cleaves polypeptidyl-tRNAs downstream of the ribosome-associated quality control (RQC) pathway to release incompletely synthesized polypeptides for degradation. The RQC pathway disassembles aberrantly stalled translation complexes to recycle or degrade the constituent parts. ANKZF1 acts downstream disassembly of stalled ribosomes and specifically cleaves off the terminal 3'-CCA nucleotides universal to all tRNAs from polypeptidyl-tRNAs, releasing (1) ubiquitinated polypeptides from 60S ribosomal subunit for degradation and (2) cleaved tRNAs. ANKZF1-cleaved tRNAs are then repaired and recycled by ELAC1 and TRNT1. Also plays a role in the cellular response to hydrogen peroxide and in the maintenance of mitochondrial integrity under conditions of cellular stress.</text>
</comment>
<dbReference type="GO" id="GO:0072344">
    <property type="term" value="P:rescue of stalled ribosome"/>
    <property type="evidence" value="ECO:0007669"/>
    <property type="project" value="Ensembl"/>
</dbReference>
<dbReference type="InterPro" id="IPR047139">
    <property type="entry name" value="ANKZ1/VMS1"/>
</dbReference>
<dbReference type="InterPro" id="IPR041175">
    <property type="entry name" value="VLRF1/Vms1"/>
</dbReference>
<feature type="compositionally biased region" description="Basic residues" evidence="20">
    <location>
        <begin position="459"/>
        <end position="468"/>
    </location>
</feature>
<dbReference type="FunFam" id="1.25.40.20:FF:000180">
    <property type="entry name" value="Ankyrin repeat and zinc finger domain containing 1"/>
    <property type="match status" value="1"/>
</dbReference>
<keyword evidence="9" id="KW-0863">Zinc-finger</keyword>
<dbReference type="PANTHER" id="PTHR16036:SF2">
    <property type="entry name" value="TRNA ENDONUCLEASE ANKZF1"/>
    <property type="match status" value="1"/>
</dbReference>
<dbReference type="InterPro" id="IPR041540">
    <property type="entry name" value="VATC"/>
</dbReference>
<feature type="domain" description="VLRF1" evidence="21">
    <location>
        <begin position="227"/>
        <end position="370"/>
    </location>
</feature>
<dbReference type="AlphaFoldDB" id="A0A8C5NZI6"/>
<evidence type="ECO:0000256" key="19">
    <source>
        <dbReference type="PROSITE-ProRule" id="PRU01389"/>
    </source>
</evidence>
<evidence type="ECO:0000256" key="2">
    <source>
        <dbReference type="ARBA" id="ARBA00009262"/>
    </source>
</evidence>
<evidence type="ECO:0000256" key="13">
    <source>
        <dbReference type="ARBA" id="ARBA00023054"/>
    </source>
</evidence>
<organism evidence="22 23">
    <name type="scientific">Jaculus jaculus</name>
    <name type="common">Lesser Egyptian jerboa</name>
    <dbReference type="NCBI Taxonomy" id="51337"/>
    <lineage>
        <taxon>Eukaryota</taxon>
        <taxon>Metazoa</taxon>
        <taxon>Chordata</taxon>
        <taxon>Craniata</taxon>
        <taxon>Vertebrata</taxon>
        <taxon>Euteleostomi</taxon>
        <taxon>Mammalia</taxon>
        <taxon>Eutheria</taxon>
        <taxon>Euarchontoglires</taxon>
        <taxon>Glires</taxon>
        <taxon>Rodentia</taxon>
        <taxon>Myomorpha</taxon>
        <taxon>Dipodoidea</taxon>
        <taxon>Dipodidae</taxon>
        <taxon>Dipodinae</taxon>
        <taxon>Jaculus</taxon>
    </lineage>
</organism>
<feature type="region of interest" description="Disordered" evidence="20">
    <location>
        <begin position="393"/>
        <end position="435"/>
    </location>
</feature>
<dbReference type="InterPro" id="IPR036770">
    <property type="entry name" value="Ankyrin_rpt-contain_sf"/>
</dbReference>
<evidence type="ECO:0000256" key="7">
    <source>
        <dbReference type="ARBA" id="ARBA00022737"/>
    </source>
</evidence>
<keyword evidence="3 19" id="KW-0963">Cytoplasm</keyword>
<sequence>PSGVVVAGCHPGALFLLQELTDCSSAMSPAPGAAAAPASVSLLDLSADAPLLRGLSLVSQAPGDALPGAPLTSCPGDRASPEKKVFQGPLDISEKLFCSACDQTFQNHQEQREHYKLDWHRFNLKQRLKNKPVLSAVDFEQQSSTGDLSSISGSEDSDSASEEDLQTLNENRAEHEKPSRHRGFHPHRILFQNAQGQFLYAYRCVLGPHQVPPEKAEFLLQNLQSGGPRYCVVLMAAAGHFAGAVFQGREAVTHKTFHRYTVRAKRGTAQGLRDAQGRAPRSAGANLRRYNEATLYKDVRDLLTGPSWAKALREAEMILLRVPRSGRSLFFGSQGAPLQRDDPRLWDIPLATRRPTFGELQRVLHKLTTLHVYDEDPREVVRSLSPQTLWKPVREDKKKAAEEERTKVSSDEHEAHGQDEESPKQGSGSQGDDDSQMELELVEVTMRTLDLREFEVLPKRRRKKRNKKERSQDQQSEAHKMLLQQPQEDEPFSQSVQEGTAPLGTSVDEAKASAQPQLADVLLAACRAGEVEVLKLQLAAGPADPRVMSLLNAPLGPGGFTLLHAAAAAGRGSVVRLLLEAGADPTVQDSRARPPYTVAADKPTRNEFRRFMEKYPDAHAYSKAQVPGPLTKEMEARQATRKREQKAARRRREEQQWKQQEQEAQERQERQRFAALSDREKRALAAERRLAAQLEARSSLVPESTVNTGRCWSCGVSLQGLIPFHYLDFSFCSTRCLQNHRSRASRPSS</sequence>
<keyword evidence="10 19" id="KW-0378">Hydrolase</keyword>
<keyword evidence="13" id="KW-0175">Coiled coil</keyword>
<evidence type="ECO:0000313" key="22">
    <source>
        <dbReference type="Ensembl" id="ENSJJAP00000011889.1"/>
    </source>
</evidence>
<gene>
    <name evidence="22" type="primary">Ankzf1</name>
</gene>
<evidence type="ECO:0000256" key="18">
    <source>
        <dbReference type="PROSITE-ProRule" id="PRU00023"/>
    </source>
</evidence>
<keyword evidence="23" id="KW-1185">Reference proteome</keyword>
<feature type="compositionally biased region" description="Basic and acidic residues" evidence="20">
    <location>
        <begin position="393"/>
        <end position="423"/>
    </location>
</feature>
<accession>A0A8C5NZI6</accession>
<keyword evidence="4" id="KW-0597">Phosphoprotein</keyword>
<dbReference type="GeneTree" id="ENSGT00390000005911"/>
<dbReference type="PANTHER" id="PTHR16036">
    <property type="entry name" value="ANKYRIN REPEAT AND ZINC FINGER DOMAIN-CONTAINING PROTEIN 1"/>
    <property type="match status" value="1"/>
</dbReference>
<dbReference type="GO" id="GO:0004521">
    <property type="term" value="F:RNA endonuclease activity"/>
    <property type="evidence" value="ECO:0007669"/>
    <property type="project" value="Ensembl"/>
</dbReference>
<feature type="compositionally biased region" description="Low complexity" evidence="20">
    <location>
        <begin position="143"/>
        <end position="154"/>
    </location>
</feature>
<name>A0A8C5NZI6_JACJA</name>
<keyword evidence="8 19" id="KW-0255">Endonuclease</keyword>
<dbReference type="GO" id="GO:0001680">
    <property type="term" value="P:tRNA 3'-terminal CCA addition"/>
    <property type="evidence" value="ECO:0007669"/>
    <property type="project" value="Ensembl"/>
</dbReference>
<dbReference type="Pfam" id="PF18826">
    <property type="entry name" value="bVLRF1"/>
    <property type="match status" value="1"/>
</dbReference>
<dbReference type="GO" id="GO:0016787">
    <property type="term" value="F:hydrolase activity"/>
    <property type="evidence" value="ECO:0007669"/>
    <property type="project" value="UniProtKB-KW"/>
</dbReference>
<dbReference type="Ensembl" id="ENSJJAT00000018368.1">
    <property type="protein sequence ID" value="ENSJJAP00000011889.1"/>
    <property type="gene ID" value="ENSJJAG00000015085.1"/>
</dbReference>
<evidence type="ECO:0000256" key="20">
    <source>
        <dbReference type="SAM" id="MobiDB-lite"/>
    </source>
</evidence>
<dbReference type="GO" id="GO:0070301">
    <property type="term" value="P:cellular response to hydrogen peroxide"/>
    <property type="evidence" value="ECO:0007669"/>
    <property type="project" value="Ensembl"/>
</dbReference>
<dbReference type="SUPFAM" id="SSF48403">
    <property type="entry name" value="Ankyrin repeat"/>
    <property type="match status" value="1"/>
</dbReference>
<evidence type="ECO:0000259" key="21">
    <source>
        <dbReference type="PROSITE" id="PS52044"/>
    </source>
</evidence>
<dbReference type="PROSITE" id="PS50088">
    <property type="entry name" value="ANK_REPEAT"/>
    <property type="match status" value="1"/>
</dbReference>
<feature type="region of interest" description="Disordered" evidence="20">
    <location>
        <begin position="139"/>
        <end position="166"/>
    </location>
</feature>
<feature type="region of interest" description="Disordered" evidence="20">
    <location>
        <begin position="457"/>
        <end position="480"/>
    </location>
</feature>